<dbReference type="InParanoid" id="H2AMX4"/>
<organism evidence="2 3">
    <name type="scientific">Kazachstania africana (strain ATCC 22294 / BCRC 22015 / CBS 2517 / CECT 1963 / NBRC 1671 / NRRL Y-8276)</name>
    <name type="common">Yeast</name>
    <name type="synonym">Kluyveromyces africanus</name>
    <dbReference type="NCBI Taxonomy" id="1071382"/>
    <lineage>
        <taxon>Eukaryota</taxon>
        <taxon>Fungi</taxon>
        <taxon>Dikarya</taxon>
        <taxon>Ascomycota</taxon>
        <taxon>Saccharomycotina</taxon>
        <taxon>Saccharomycetes</taxon>
        <taxon>Saccharomycetales</taxon>
        <taxon>Saccharomycetaceae</taxon>
        <taxon>Kazachstania</taxon>
    </lineage>
</organism>
<dbReference type="eggNOG" id="ENOG502S8CK">
    <property type="taxonomic scope" value="Eukaryota"/>
</dbReference>
<evidence type="ECO:0000313" key="3">
    <source>
        <dbReference type="Proteomes" id="UP000005220"/>
    </source>
</evidence>
<feature type="compositionally biased region" description="Low complexity" evidence="1">
    <location>
        <begin position="104"/>
        <end position="116"/>
    </location>
</feature>
<gene>
    <name evidence="2" type="primary">KAFR0A02880</name>
    <name evidence="2" type="ORF">KAFR_0A02880</name>
</gene>
<dbReference type="OrthoDB" id="3980759at2759"/>
<dbReference type="AlphaFoldDB" id="H2AMX4"/>
<dbReference type="Proteomes" id="UP000005220">
    <property type="component" value="Chromosome 1"/>
</dbReference>
<feature type="region of interest" description="Disordered" evidence="1">
    <location>
        <begin position="94"/>
        <end position="116"/>
    </location>
</feature>
<evidence type="ECO:0000256" key="1">
    <source>
        <dbReference type="SAM" id="MobiDB-lite"/>
    </source>
</evidence>
<name>H2AMX4_KAZAF</name>
<protein>
    <submittedName>
        <fullName evidence="2">Uncharacterized protein</fullName>
    </submittedName>
</protein>
<dbReference type="RefSeq" id="XP_003954859.1">
    <property type="nucleotide sequence ID" value="XM_003954810.1"/>
</dbReference>
<dbReference type="GeneID" id="13887088"/>
<dbReference type="KEGG" id="kaf:KAFR_0A02880"/>
<keyword evidence="3" id="KW-1185">Reference proteome</keyword>
<dbReference type="EMBL" id="HE650821">
    <property type="protein sequence ID" value="CCF55724.1"/>
    <property type="molecule type" value="Genomic_DNA"/>
</dbReference>
<evidence type="ECO:0000313" key="2">
    <source>
        <dbReference type="EMBL" id="CCF55724.1"/>
    </source>
</evidence>
<dbReference type="HOGENOM" id="CLU_778794_0_0_1"/>
<dbReference type="STRING" id="1071382.H2AMX4"/>
<proteinExistence type="predicted"/>
<dbReference type="FunCoup" id="H2AMX4">
    <property type="interactions" value="42"/>
</dbReference>
<sequence>MNSTPQRSLSRRVLNNKSSIVSINTNSGGFYPYSKETQNRNDLNGQHYYMPQYADLEKTSYSTSPNRIAILNSNVVMSSPSVIPAMQPRLINTSTRHQHHHHQQQQQQQQQQQHHYQYPLQTGSYYNTSQMNNNYYYSNMRNNNSINSNRMKQRNKMMNVTSPRYNQENTANNNKNQKPKKVQYKEIKDVSELFKDATNQDVNSYLLSQYFNKNTKPVDFGEFNHSNEMKSKAIIINTASRSWYKNSNKIQTYKLSTPILSSIKYGSTLSKKIDSHYNDQNISAQPLFIAGNKNFKIDELNEASVELIDKYLSQLDKSSTGRTLIKNSSLNSSKMQRQRRPLINVSNYNDSFDLSFDGKALDRNDIFRMVDSFSIAVSDNESSDIIANSSDISYTQTGNNIHYNNEKDNYTTTNSNNILPAEITSSNVAY</sequence>
<accession>H2AMX4</accession>
<reference evidence="2 3" key="1">
    <citation type="journal article" date="2011" name="Proc. Natl. Acad. Sci. U.S.A.">
        <title>Evolutionary erosion of yeast sex chromosomes by mating-type switching accidents.</title>
        <authorList>
            <person name="Gordon J.L."/>
            <person name="Armisen D."/>
            <person name="Proux-Wera E."/>
            <person name="Oheigeartaigh S.S."/>
            <person name="Byrne K.P."/>
            <person name="Wolfe K.H."/>
        </authorList>
    </citation>
    <scope>NUCLEOTIDE SEQUENCE [LARGE SCALE GENOMIC DNA]</scope>
    <source>
        <strain evidence="3">ATCC 22294 / BCRC 22015 / CBS 2517 / CECT 1963 / NBRC 1671 / NRRL Y-8276</strain>
    </source>
</reference>